<evidence type="ECO:0000259" key="10">
    <source>
        <dbReference type="PROSITE" id="PS50113"/>
    </source>
</evidence>
<dbReference type="SMART" id="SM00091">
    <property type="entry name" value="PAS"/>
    <property type="match status" value="3"/>
</dbReference>
<dbReference type="InterPro" id="IPR013656">
    <property type="entry name" value="PAS_4"/>
</dbReference>
<dbReference type="SUPFAM" id="SSF55785">
    <property type="entry name" value="PYP-like sensor domain (PAS domain)"/>
    <property type="match status" value="3"/>
</dbReference>
<keyword evidence="3" id="KW-0597">Phosphoprotein</keyword>
<dbReference type="PANTHER" id="PTHR45453">
    <property type="entry name" value="PHOSPHATE REGULON SENSOR PROTEIN PHOR"/>
    <property type="match status" value="1"/>
</dbReference>
<dbReference type="PROSITE" id="PS50113">
    <property type="entry name" value="PAC"/>
    <property type="match status" value="1"/>
</dbReference>
<dbReference type="SMART" id="SM00387">
    <property type="entry name" value="HATPase_c"/>
    <property type="match status" value="1"/>
</dbReference>
<dbReference type="InterPro" id="IPR004358">
    <property type="entry name" value="Sig_transdc_His_kin-like_C"/>
</dbReference>
<evidence type="ECO:0000256" key="3">
    <source>
        <dbReference type="ARBA" id="ARBA00022553"/>
    </source>
</evidence>
<dbReference type="Gene3D" id="1.10.287.130">
    <property type="match status" value="1"/>
</dbReference>
<comment type="catalytic activity">
    <reaction evidence="1">
        <text>ATP + protein L-histidine = ADP + protein N-phospho-L-histidine.</text>
        <dbReference type="EC" id="2.7.13.3"/>
    </reaction>
</comment>
<evidence type="ECO:0000256" key="6">
    <source>
        <dbReference type="ARBA" id="ARBA00023012"/>
    </source>
</evidence>
<keyword evidence="7" id="KW-0472">Membrane</keyword>
<dbReference type="PROSITE" id="PS50109">
    <property type="entry name" value="HIS_KIN"/>
    <property type="match status" value="1"/>
</dbReference>
<evidence type="ECO:0000256" key="7">
    <source>
        <dbReference type="ARBA" id="ARBA00023136"/>
    </source>
</evidence>
<dbReference type="FunFam" id="3.30.565.10:FF:000006">
    <property type="entry name" value="Sensor histidine kinase WalK"/>
    <property type="match status" value="1"/>
</dbReference>
<dbReference type="PANTHER" id="PTHR45453:SF1">
    <property type="entry name" value="PHOSPHATE REGULON SENSOR PROTEIN PHOR"/>
    <property type="match status" value="1"/>
</dbReference>
<feature type="domain" description="PAC" evidence="10">
    <location>
        <begin position="402"/>
        <end position="455"/>
    </location>
</feature>
<dbReference type="GO" id="GO:0005886">
    <property type="term" value="C:plasma membrane"/>
    <property type="evidence" value="ECO:0007669"/>
    <property type="project" value="TreeGrafter"/>
</dbReference>
<keyword evidence="6" id="KW-0902">Two-component regulatory system</keyword>
<dbReference type="GO" id="GO:0004721">
    <property type="term" value="F:phosphoprotein phosphatase activity"/>
    <property type="evidence" value="ECO:0007669"/>
    <property type="project" value="TreeGrafter"/>
</dbReference>
<dbReference type="InterPro" id="IPR036890">
    <property type="entry name" value="HATPase_C_sf"/>
</dbReference>
<dbReference type="InterPro" id="IPR013655">
    <property type="entry name" value="PAS_fold_3"/>
</dbReference>
<evidence type="ECO:0000313" key="12">
    <source>
        <dbReference type="Proteomes" id="UP000245391"/>
    </source>
</evidence>
<organism evidence="11 12">
    <name type="scientific">Pedobacter paludis</name>
    <dbReference type="NCBI Taxonomy" id="2203212"/>
    <lineage>
        <taxon>Bacteria</taxon>
        <taxon>Pseudomonadati</taxon>
        <taxon>Bacteroidota</taxon>
        <taxon>Sphingobacteriia</taxon>
        <taxon>Sphingobacteriales</taxon>
        <taxon>Sphingobacteriaceae</taxon>
        <taxon>Pedobacter</taxon>
    </lineage>
</organism>
<dbReference type="EMBL" id="QGNY01000001">
    <property type="protein sequence ID" value="PWS33120.1"/>
    <property type="molecule type" value="Genomic_DNA"/>
</dbReference>
<gene>
    <name evidence="11" type="ORF">DF947_00315</name>
</gene>
<dbReference type="OrthoDB" id="9813151at2"/>
<keyword evidence="5" id="KW-0418">Kinase</keyword>
<dbReference type="Pfam" id="PF08447">
    <property type="entry name" value="PAS_3"/>
    <property type="match status" value="1"/>
</dbReference>
<comment type="caution">
    <text evidence="11">The sequence shown here is derived from an EMBL/GenBank/DDBJ whole genome shotgun (WGS) entry which is preliminary data.</text>
</comment>
<proteinExistence type="predicted"/>
<feature type="domain" description="Histidine kinase" evidence="9">
    <location>
        <begin position="459"/>
        <end position="674"/>
    </location>
</feature>
<dbReference type="InterPro" id="IPR036097">
    <property type="entry name" value="HisK_dim/P_sf"/>
</dbReference>
<dbReference type="InterPro" id="IPR003594">
    <property type="entry name" value="HATPase_dom"/>
</dbReference>
<dbReference type="Gene3D" id="3.30.450.20">
    <property type="entry name" value="PAS domain"/>
    <property type="match status" value="3"/>
</dbReference>
<dbReference type="InterPro" id="IPR050351">
    <property type="entry name" value="BphY/WalK/GraS-like"/>
</dbReference>
<evidence type="ECO:0000256" key="5">
    <source>
        <dbReference type="ARBA" id="ARBA00022777"/>
    </source>
</evidence>
<name>A0A317F1K7_9SPHI</name>
<keyword evidence="4" id="KW-0808">Transferase</keyword>
<dbReference type="GO" id="GO:0000155">
    <property type="term" value="F:phosphorelay sensor kinase activity"/>
    <property type="evidence" value="ECO:0007669"/>
    <property type="project" value="InterPro"/>
</dbReference>
<dbReference type="InterPro" id="IPR005467">
    <property type="entry name" value="His_kinase_dom"/>
</dbReference>
<evidence type="ECO:0000256" key="1">
    <source>
        <dbReference type="ARBA" id="ARBA00000085"/>
    </source>
</evidence>
<dbReference type="SMART" id="SM00086">
    <property type="entry name" value="PAC"/>
    <property type="match status" value="2"/>
</dbReference>
<dbReference type="RefSeq" id="WP_109927709.1">
    <property type="nucleotide sequence ID" value="NZ_QGNY01000001.1"/>
</dbReference>
<dbReference type="SUPFAM" id="SSF55874">
    <property type="entry name" value="ATPase domain of HSP90 chaperone/DNA topoisomerase II/histidine kinase"/>
    <property type="match status" value="1"/>
</dbReference>
<accession>A0A317F1K7</accession>
<dbReference type="NCBIfam" id="TIGR00229">
    <property type="entry name" value="sensory_box"/>
    <property type="match status" value="1"/>
</dbReference>
<dbReference type="SMART" id="SM00388">
    <property type="entry name" value="HisKA"/>
    <property type="match status" value="1"/>
</dbReference>
<dbReference type="Proteomes" id="UP000245391">
    <property type="component" value="Unassembled WGS sequence"/>
</dbReference>
<dbReference type="InterPro" id="IPR000700">
    <property type="entry name" value="PAS-assoc_C"/>
</dbReference>
<dbReference type="Pfam" id="PF08448">
    <property type="entry name" value="PAS_4"/>
    <property type="match status" value="2"/>
</dbReference>
<dbReference type="PRINTS" id="PR00344">
    <property type="entry name" value="BCTRLSENSOR"/>
</dbReference>
<evidence type="ECO:0000256" key="2">
    <source>
        <dbReference type="ARBA" id="ARBA00012438"/>
    </source>
</evidence>
<dbReference type="GO" id="GO:0016036">
    <property type="term" value="P:cellular response to phosphate starvation"/>
    <property type="evidence" value="ECO:0007669"/>
    <property type="project" value="TreeGrafter"/>
</dbReference>
<evidence type="ECO:0000313" key="11">
    <source>
        <dbReference type="EMBL" id="PWS33120.1"/>
    </source>
</evidence>
<dbReference type="EC" id="2.7.13.3" evidence="2"/>
<keyword evidence="8" id="KW-0175">Coiled coil</keyword>
<evidence type="ECO:0000256" key="8">
    <source>
        <dbReference type="SAM" id="Coils"/>
    </source>
</evidence>
<keyword evidence="12" id="KW-1185">Reference proteome</keyword>
<dbReference type="AlphaFoldDB" id="A0A317F1K7"/>
<dbReference type="InterPro" id="IPR003661">
    <property type="entry name" value="HisK_dim/P_dom"/>
</dbReference>
<evidence type="ECO:0000259" key="9">
    <source>
        <dbReference type="PROSITE" id="PS50109"/>
    </source>
</evidence>
<dbReference type="Pfam" id="PF00512">
    <property type="entry name" value="HisKA"/>
    <property type="match status" value="1"/>
</dbReference>
<protein>
    <recommendedName>
        <fullName evidence="2">histidine kinase</fullName>
        <ecNumber evidence="2">2.7.13.3</ecNumber>
    </recommendedName>
</protein>
<dbReference type="Gene3D" id="3.30.565.10">
    <property type="entry name" value="Histidine kinase-like ATPase, C-terminal domain"/>
    <property type="match status" value="1"/>
</dbReference>
<dbReference type="InterPro" id="IPR035965">
    <property type="entry name" value="PAS-like_dom_sf"/>
</dbReference>
<dbReference type="SUPFAM" id="SSF47384">
    <property type="entry name" value="Homodimeric domain of signal transducing histidine kinase"/>
    <property type="match status" value="1"/>
</dbReference>
<dbReference type="Pfam" id="PF02518">
    <property type="entry name" value="HATPase_c"/>
    <property type="match status" value="1"/>
</dbReference>
<dbReference type="CDD" id="cd00082">
    <property type="entry name" value="HisKA"/>
    <property type="match status" value="1"/>
</dbReference>
<sequence>MNTESRKLSNDQLLQVLALSKDATAIYTSENIVIEMANDAMISFWGKDRTIIGRPLEEAVPELKGQPFIGMLKKVLQTGITDSGEAVPAETMINGELKISYYSYEYRAIKDETGTPYCILHTASDVTEKVLGQQAIELALFQKEALEREQSLNEELQEANFTLEHLNQKLSLSQENLSQLNTELESRVQKRTLELVNSEARIRYMLADAPIAIAVFSGKELLIESANKKVLEAWGKTDSIIGKTLVEAVPELVGQEFIDILNQVYLTGEAYYGNEIKALIEKNGKVEEVYSNFIYQPLRNQAGFVNSIMLSAIVITEQVNSRKTVERAEEMLQLALEAGNIGTWKLNTTTNKLKMSPILKQIYGLNLDDEYDFETNLNLVTENYREKVSKQINETIQSLGHCDMSYTVKRLSDGQIIWVRSFGKMVKDENGIINTLSGVVMDITEQKQDEQRKNDFISMVSHELKTPITSMSAYTQLLQTKSRNGTDEFTSITLDKIQKQIRKMSTMINSFLNVSRLESGKIHLIKTNFDLEELLKDVVDESRLTDSVYIINFECCDAKIIHADRDKIGAVISNLMSNAIKYSEKGKTINVQSEVIGNLAHVSIEDEGIGIEEQHLDKLFDRYYRINNNQTKTISGFGIGLYLSAEIVRRHQGEIWAESIYGKGSKFHFTIPLV</sequence>
<dbReference type="Gene3D" id="2.10.70.100">
    <property type="match status" value="1"/>
</dbReference>
<feature type="coiled-coil region" evidence="8">
    <location>
        <begin position="139"/>
        <end position="183"/>
    </location>
</feature>
<reference evidence="12" key="1">
    <citation type="submission" date="2018-05" db="EMBL/GenBank/DDBJ databases">
        <title>Pedobacter paludis sp. nov., isolated from wetland soil.</title>
        <authorList>
            <person name="Zhang Y."/>
        </authorList>
    </citation>
    <scope>NUCLEOTIDE SEQUENCE [LARGE SCALE GENOMIC DNA]</scope>
    <source>
        <strain evidence="12">R-8</strain>
    </source>
</reference>
<dbReference type="FunFam" id="1.10.287.130:FF:000001">
    <property type="entry name" value="Two-component sensor histidine kinase"/>
    <property type="match status" value="1"/>
</dbReference>
<dbReference type="InterPro" id="IPR001610">
    <property type="entry name" value="PAC"/>
</dbReference>
<dbReference type="InterPro" id="IPR000014">
    <property type="entry name" value="PAS"/>
</dbReference>
<evidence type="ECO:0000256" key="4">
    <source>
        <dbReference type="ARBA" id="ARBA00022679"/>
    </source>
</evidence>